<name>A0A2G9YTY2_9BACT</name>
<protein>
    <submittedName>
        <fullName evidence="2">Uncharacterized protein</fullName>
    </submittedName>
</protein>
<reference evidence="2 3" key="1">
    <citation type="submission" date="2017-09" db="EMBL/GenBank/DDBJ databases">
        <title>Depth-based differentiation of microbial function through sediment-hosted aquifers and enrichment of novel symbionts in the deep terrestrial subsurface.</title>
        <authorList>
            <person name="Probst A.J."/>
            <person name="Ladd B."/>
            <person name="Jarett J.K."/>
            <person name="Geller-Mcgrath D.E."/>
            <person name="Sieber C.M."/>
            <person name="Emerson J.B."/>
            <person name="Anantharaman K."/>
            <person name="Thomas B.C."/>
            <person name="Malmstrom R."/>
            <person name="Stieglmeier M."/>
            <person name="Klingl A."/>
            <person name="Woyke T."/>
            <person name="Ryan C.M."/>
            <person name="Banfield J.F."/>
        </authorList>
    </citation>
    <scope>NUCLEOTIDE SEQUENCE [LARGE SCALE GENOMIC DNA]</scope>
    <source>
        <strain evidence="2">CG23_combo_of_CG06-09_8_20_14_all_39_17</strain>
    </source>
</reference>
<evidence type="ECO:0000313" key="2">
    <source>
        <dbReference type="EMBL" id="PIP22639.1"/>
    </source>
</evidence>
<evidence type="ECO:0000256" key="1">
    <source>
        <dbReference type="SAM" id="MobiDB-lite"/>
    </source>
</evidence>
<dbReference type="AlphaFoldDB" id="A0A2G9YTY2"/>
<dbReference type="EMBL" id="PCRO01000035">
    <property type="protein sequence ID" value="PIP22639.1"/>
    <property type="molecule type" value="Genomic_DNA"/>
</dbReference>
<dbReference type="Proteomes" id="UP000229976">
    <property type="component" value="Unassembled WGS sequence"/>
</dbReference>
<sequence>MKKKKMEEENLSAQPEKVQELTKEEMEATAEVTGDNLNSTDEERAPFKEKAKNKAMLRIFSKNSSETISQKSEKDKDKKAGEFYKASGEEFAKIHNLLKKSRSQEKAFRIER</sequence>
<proteinExistence type="predicted"/>
<accession>A0A2G9YTY2</accession>
<comment type="caution">
    <text evidence="2">The sequence shown here is derived from an EMBL/GenBank/DDBJ whole genome shotgun (WGS) entry which is preliminary data.</text>
</comment>
<organism evidence="2 3">
    <name type="scientific">Candidatus Nealsonbacteria bacterium CG23_combo_of_CG06-09_8_20_14_all_39_17</name>
    <dbReference type="NCBI Taxonomy" id="1974722"/>
    <lineage>
        <taxon>Bacteria</taxon>
        <taxon>Candidatus Nealsoniibacteriota</taxon>
    </lineage>
</organism>
<gene>
    <name evidence="2" type="ORF">COX37_02865</name>
</gene>
<feature type="region of interest" description="Disordered" evidence="1">
    <location>
        <begin position="1"/>
        <end position="52"/>
    </location>
</feature>
<feature type="compositionally biased region" description="Basic and acidic residues" evidence="1">
    <location>
        <begin position="17"/>
        <end position="26"/>
    </location>
</feature>
<evidence type="ECO:0000313" key="3">
    <source>
        <dbReference type="Proteomes" id="UP000229976"/>
    </source>
</evidence>
<feature type="compositionally biased region" description="Basic and acidic residues" evidence="1">
    <location>
        <begin position="41"/>
        <end position="52"/>
    </location>
</feature>